<dbReference type="GO" id="GO:0008360">
    <property type="term" value="P:regulation of cell shape"/>
    <property type="evidence" value="ECO:0007669"/>
    <property type="project" value="UniProtKB-KW"/>
</dbReference>
<dbReference type="PROSITE" id="PS00924">
    <property type="entry name" value="ASP_GLU_RACEMASE_2"/>
    <property type="match status" value="1"/>
</dbReference>
<proteinExistence type="inferred from homology"/>
<dbReference type="InterPro" id="IPR001920">
    <property type="entry name" value="Asp/Glu_race"/>
</dbReference>
<dbReference type="GO" id="GO:0008881">
    <property type="term" value="F:glutamate racemase activity"/>
    <property type="evidence" value="ECO:0007669"/>
    <property type="project" value="UniProtKB-EC"/>
</dbReference>
<dbReference type="EMBL" id="VSSQ01011213">
    <property type="protein sequence ID" value="MPM46279.1"/>
    <property type="molecule type" value="Genomic_DNA"/>
</dbReference>
<dbReference type="InterPro" id="IPR015942">
    <property type="entry name" value="Asp/Glu/hydantoin_racemase"/>
</dbReference>
<keyword evidence="5 7" id="KW-0413">Isomerase</keyword>
<evidence type="ECO:0000256" key="1">
    <source>
        <dbReference type="ARBA" id="ARBA00001602"/>
    </source>
</evidence>
<comment type="caution">
    <text evidence="7">The sequence shown here is derived from an EMBL/GenBank/DDBJ whole genome shotgun (WGS) entry which is preliminary data.</text>
</comment>
<gene>
    <name evidence="7" type="primary">murI_16</name>
    <name evidence="7" type="ORF">SDC9_92977</name>
</gene>
<dbReference type="NCBIfam" id="TIGR00067">
    <property type="entry name" value="glut_race"/>
    <property type="match status" value="1"/>
</dbReference>
<dbReference type="FunFam" id="3.40.50.1860:FF:000001">
    <property type="entry name" value="Glutamate racemase"/>
    <property type="match status" value="1"/>
</dbReference>
<dbReference type="InterPro" id="IPR033134">
    <property type="entry name" value="Asp/Glu_racemase_AS_2"/>
</dbReference>
<accession>A0A644ZZ86</accession>
<organism evidence="7">
    <name type="scientific">bioreactor metagenome</name>
    <dbReference type="NCBI Taxonomy" id="1076179"/>
    <lineage>
        <taxon>unclassified sequences</taxon>
        <taxon>metagenomes</taxon>
        <taxon>ecological metagenomes</taxon>
    </lineage>
</organism>
<dbReference type="GO" id="GO:0009252">
    <property type="term" value="P:peptidoglycan biosynthetic process"/>
    <property type="evidence" value="ECO:0007669"/>
    <property type="project" value="UniProtKB-KW"/>
</dbReference>
<keyword evidence="3" id="KW-0133">Cell shape</keyword>
<protein>
    <recommendedName>
        <fullName evidence="2">glutamate racemase</fullName>
        <ecNumber evidence="2">5.1.1.3</ecNumber>
    </recommendedName>
</protein>
<dbReference type="PANTHER" id="PTHR21198">
    <property type="entry name" value="GLUTAMATE RACEMASE"/>
    <property type="match status" value="1"/>
</dbReference>
<dbReference type="HAMAP" id="MF_00258">
    <property type="entry name" value="Glu_racemase"/>
    <property type="match status" value="1"/>
</dbReference>
<evidence type="ECO:0000256" key="6">
    <source>
        <dbReference type="ARBA" id="ARBA00023316"/>
    </source>
</evidence>
<dbReference type="InterPro" id="IPR004391">
    <property type="entry name" value="Glu_race"/>
</dbReference>
<evidence type="ECO:0000313" key="7">
    <source>
        <dbReference type="EMBL" id="MPM46279.1"/>
    </source>
</evidence>
<evidence type="ECO:0000256" key="4">
    <source>
        <dbReference type="ARBA" id="ARBA00022984"/>
    </source>
</evidence>
<dbReference type="SUPFAM" id="SSF53681">
    <property type="entry name" value="Aspartate/glutamate racemase"/>
    <property type="match status" value="2"/>
</dbReference>
<evidence type="ECO:0000256" key="3">
    <source>
        <dbReference type="ARBA" id="ARBA00022960"/>
    </source>
</evidence>
<dbReference type="Gene3D" id="3.40.50.1860">
    <property type="match status" value="2"/>
</dbReference>
<evidence type="ECO:0000256" key="2">
    <source>
        <dbReference type="ARBA" id="ARBA00013090"/>
    </source>
</evidence>
<dbReference type="Pfam" id="PF01177">
    <property type="entry name" value="Asp_Glu_race"/>
    <property type="match status" value="1"/>
</dbReference>
<keyword evidence="6" id="KW-0961">Cell wall biogenesis/degradation</keyword>
<evidence type="ECO:0000256" key="5">
    <source>
        <dbReference type="ARBA" id="ARBA00023235"/>
    </source>
</evidence>
<name>A0A644ZZ86_9ZZZZ</name>
<dbReference type="AlphaFoldDB" id="A0A644ZZ86"/>
<dbReference type="PANTHER" id="PTHR21198:SF2">
    <property type="entry name" value="GLUTAMATE RACEMASE"/>
    <property type="match status" value="1"/>
</dbReference>
<dbReference type="GO" id="GO:0071555">
    <property type="term" value="P:cell wall organization"/>
    <property type="evidence" value="ECO:0007669"/>
    <property type="project" value="UniProtKB-KW"/>
</dbReference>
<sequence>MDKRPIGVFDSGLGGLTAIRSLREILPEEDLIYFGDTSRVPYGGRSRETILKYARQDVRFLRSFDLKAILIACGTVSTTSLPALRAENDLPMVGVVEPTCRRAAAVTKNKRVGMIATQASVRAGAYTKTLAELDDEIQVFSKACPLFVPLVENGRFRKGDAVIETVAREYLESMRETGVDTLILGCTHYPLLEEIIGGVMGPEVELVSAGEESAFELKRLLKAEELLNSEKRHGDATYYVSDRVESFEETASWFLREDLRHGANQIDIDRY</sequence>
<reference evidence="7" key="1">
    <citation type="submission" date="2019-08" db="EMBL/GenBank/DDBJ databases">
        <authorList>
            <person name="Kucharzyk K."/>
            <person name="Murdoch R.W."/>
            <person name="Higgins S."/>
            <person name="Loffler F."/>
        </authorList>
    </citation>
    <scope>NUCLEOTIDE SEQUENCE</scope>
</reference>
<dbReference type="EC" id="5.1.1.3" evidence="2"/>
<comment type="catalytic activity">
    <reaction evidence="1">
        <text>L-glutamate = D-glutamate</text>
        <dbReference type="Rhea" id="RHEA:12813"/>
        <dbReference type="ChEBI" id="CHEBI:29985"/>
        <dbReference type="ChEBI" id="CHEBI:29986"/>
        <dbReference type="EC" id="5.1.1.3"/>
    </reaction>
</comment>
<keyword evidence="4" id="KW-0573">Peptidoglycan synthesis</keyword>